<organism evidence="1">
    <name type="scientific">marine metagenome</name>
    <dbReference type="NCBI Taxonomy" id="408172"/>
    <lineage>
        <taxon>unclassified sequences</taxon>
        <taxon>metagenomes</taxon>
        <taxon>ecological metagenomes</taxon>
    </lineage>
</organism>
<dbReference type="EMBL" id="UINC01059036">
    <property type="protein sequence ID" value="SVB81991.1"/>
    <property type="molecule type" value="Genomic_DNA"/>
</dbReference>
<dbReference type="AlphaFoldDB" id="A0A382H6E3"/>
<proteinExistence type="predicted"/>
<reference evidence="1" key="1">
    <citation type="submission" date="2018-05" db="EMBL/GenBank/DDBJ databases">
        <authorList>
            <person name="Lanie J.A."/>
            <person name="Ng W.-L."/>
            <person name="Kazmierczak K.M."/>
            <person name="Andrzejewski T.M."/>
            <person name="Davidsen T.M."/>
            <person name="Wayne K.J."/>
            <person name="Tettelin H."/>
            <person name="Glass J.I."/>
            <person name="Rusch D."/>
            <person name="Podicherti R."/>
            <person name="Tsui H.-C.T."/>
            <person name="Winkler M.E."/>
        </authorList>
    </citation>
    <scope>NUCLEOTIDE SEQUENCE</scope>
</reference>
<name>A0A382H6E3_9ZZZZ</name>
<evidence type="ECO:0000313" key="1">
    <source>
        <dbReference type="EMBL" id="SVB81991.1"/>
    </source>
</evidence>
<feature type="non-terminal residue" evidence="1">
    <location>
        <position position="46"/>
    </location>
</feature>
<sequence>MHCITEPVKAACRTGDITISEIAIIQVRGGVPPDMRSGRIQALVCG</sequence>
<accession>A0A382H6E3</accession>
<gene>
    <name evidence="1" type="ORF">METZ01_LOCUS234845</name>
</gene>
<protein>
    <submittedName>
        <fullName evidence="1">Uncharacterized protein</fullName>
    </submittedName>
</protein>